<name>A0A6A7ABF0_9PLEO</name>
<feature type="region of interest" description="Disordered" evidence="1">
    <location>
        <begin position="50"/>
        <end position="137"/>
    </location>
</feature>
<keyword evidence="2" id="KW-0472">Membrane</keyword>
<feature type="transmembrane region" description="Helical" evidence="2">
    <location>
        <begin position="154"/>
        <end position="177"/>
    </location>
</feature>
<dbReference type="AlphaFoldDB" id="A0A6A7ABF0"/>
<evidence type="ECO:0000313" key="4">
    <source>
        <dbReference type="Proteomes" id="UP000799424"/>
    </source>
</evidence>
<gene>
    <name evidence="3" type="ORF">CC86DRAFT_378835</name>
</gene>
<proteinExistence type="predicted"/>
<accession>A0A6A7ABF0</accession>
<evidence type="ECO:0000256" key="2">
    <source>
        <dbReference type="SAM" id="Phobius"/>
    </source>
</evidence>
<keyword evidence="4" id="KW-1185">Reference proteome</keyword>
<keyword evidence="2" id="KW-0812">Transmembrane</keyword>
<protein>
    <submittedName>
        <fullName evidence="3">Uncharacterized protein</fullName>
    </submittedName>
</protein>
<evidence type="ECO:0000313" key="3">
    <source>
        <dbReference type="EMBL" id="KAF2830556.1"/>
    </source>
</evidence>
<reference evidence="3" key="1">
    <citation type="journal article" date="2020" name="Stud. Mycol.">
        <title>101 Dothideomycetes genomes: a test case for predicting lifestyles and emergence of pathogens.</title>
        <authorList>
            <person name="Haridas S."/>
            <person name="Albert R."/>
            <person name="Binder M."/>
            <person name="Bloem J."/>
            <person name="Labutti K."/>
            <person name="Salamov A."/>
            <person name="Andreopoulos B."/>
            <person name="Baker S."/>
            <person name="Barry K."/>
            <person name="Bills G."/>
            <person name="Bluhm B."/>
            <person name="Cannon C."/>
            <person name="Castanera R."/>
            <person name="Culley D."/>
            <person name="Daum C."/>
            <person name="Ezra D."/>
            <person name="Gonzalez J."/>
            <person name="Henrissat B."/>
            <person name="Kuo A."/>
            <person name="Liang C."/>
            <person name="Lipzen A."/>
            <person name="Lutzoni F."/>
            <person name="Magnuson J."/>
            <person name="Mondo S."/>
            <person name="Nolan M."/>
            <person name="Ohm R."/>
            <person name="Pangilinan J."/>
            <person name="Park H.-J."/>
            <person name="Ramirez L."/>
            <person name="Alfaro M."/>
            <person name="Sun H."/>
            <person name="Tritt A."/>
            <person name="Yoshinaga Y."/>
            <person name="Zwiers L.-H."/>
            <person name="Turgeon B."/>
            <person name="Goodwin S."/>
            <person name="Spatafora J."/>
            <person name="Crous P."/>
            <person name="Grigoriev I."/>
        </authorList>
    </citation>
    <scope>NUCLEOTIDE SEQUENCE</scope>
    <source>
        <strain evidence="3">CBS 113818</strain>
    </source>
</reference>
<sequence length="268" mass="29510">MCKTPRRHASISLPSSHRLPTPDPSYSRYINTTTLLRVPRKAHVSLQKHFKIAPWTPPQSSKPPAGENTSPSLLPARRSSRRKIHTNAHPLPESYFSEKYPDSPASKRYSDSPTPTRSSNPFSDMKVTTHSRTASDLEAQDPDRARLKPVKRCGVCMIIVCVVIIWGLFMVGVVMFANTMFPGALQWHKLKELKMEMVGTKKAVDALKAKLGEVLRYMDGLRVAGGWQGMMAGMGVGKLDENWTMGAMVGNVSGNANGTVVKKVVGVV</sequence>
<keyword evidence="2" id="KW-1133">Transmembrane helix</keyword>
<feature type="compositionally biased region" description="Polar residues" evidence="1">
    <location>
        <begin position="111"/>
        <end position="134"/>
    </location>
</feature>
<dbReference type="EMBL" id="MU006219">
    <property type="protein sequence ID" value="KAF2830556.1"/>
    <property type="molecule type" value="Genomic_DNA"/>
</dbReference>
<evidence type="ECO:0000256" key="1">
    <source>
        <dbReference type="SAM" id="MobiDB-lite"/>
    </source>
</evidence>
<dbReference type="Proteomes" id="UP000799424">
    <property type="component" value="Unassembled WGS sequence"/>
</dbReference>
<organism evidence="3 4">
    <name type="scientific">Ophiobolus disseminans</name>
    <dbReference type="NCBI Taxonomy" id="1469910"/>
    <lineage>
        <taxon>Eukaryota</taxon>
        <taxon>Fungi</taxon>
        <taxon>Dikarya</taxon>
        <taxon>Ascomycota</taxon>
        <taxon>Pezizomycotina</taxon>
        <taxon>Dothideomycetes</taxon>
        <taxon>Pleosporomycetidae</taxon>
        <taxon>Pleosporales</taxon>
        <taxon>Pleosporineae</taxon>
        <taxon>Phaeosphaeriaceae</taxon>
        <taxon>Ophiobolus</taxon>
    </lineage>
</organism>
<feature type="region of interest" description="Disordered" evidence="1">
    <location>
        <begin position="1"/>
        <end position="25"/>
    </location>
</feature>